<evidence type="ECO:0000313" key="2">
    <source>
        <dbReference type="Proteomes" id="UP001059663"/>
    </source>
</evidence>
<dbReference type="Proteomes" id="UP001059663">
    <property type="component" value="Chromosome"/>
</dbReference>
<gene>
    <name evidence="1" type="ORF">LP422_11340</name>
</gene>
<organism evidence="1 2">
    <name type="scientific">Janibacter limosus</name>
    <dbReference type="NCBI Taxonomy" id="53458"/>
    <lineage>
        <taxon>Bacteria</taxon>
        <taxon>Bacillati</taxon>
        <taxon>Actinomycetota</taxon>
        <taxon>Actinomycetes</taxon>
        <taxon>Micrococcales</taxon>
        <taxon>Intrasporangiaceae</taxon>
        <taxon>Janibacter</taxon>
    </lineage>
</organism>
<protein>
    <submittedName>
        <fullName evidence="1">Uncharacterized protein</fullName>
    </submittedName>
</protein>
<accession>A0AC61U0N0</accession>
<evidence type="ECO:0000313" key="1">
    <source>
        <dbReference type="EMBL" id="UUZ43577.1"/>
    </source>
</evidence>
<name>A0AC61U0N0_9MICO</name>
<proteinExistence type="predicted"/>
<dbReference type="EMBL" id="CP087977">
    <property type="protein sequence ID" value="UUZ43577.1"/>
    <property type="molecule type" value="Genomic_DNA"/>
</dbReference>
<sequence>MAAAAAGAGSLNELPEARRPALATRTTDAACLTSGRGARRPSQTPTQSTGDHEDSPGRPTEMPSRVSATSAACVS</sequence>
<reference evidence="1" key="1">
    <citation type="submission" date="2021-11" db="EMBL/GenBank/DDBJ databases">
        <title>Study of the species diversity of bacterial strains isolated from a unique natural object - Shulgan-Tash cave (Bashkiria).</title>
        <authorList>
            <person name="Sazanova A.L."/>
            <person name="Chirak E.R."/>
            <person name="Safronova V.I."/>
        </authorList>
    </citation>
    <scope>NUCLEOTIDE SEQUENCE</scope>
    <source>
        <strain evidence="1">P1</strain>
    </source>
</reference>